<reference evidence="1 2" key="1">
    <citation type="submission" date="2017-11" db="EMBL/GenBank/DDBJ databases">
        <title>Bradyrhizobium forestalis sp. nov., an efficient nitrogen-fixing bacterium isolated from nodules of forest legume species in the Amazon.</title>
        <authorList>
            <person name="Costa E.M."/>
            <person name="Guimaraes A."/>
            <person name="Carvalho T.S."/>
            <person name="Rodrigues T.L."/>
            <person name="Ribeiro P.R.A."/>
            <person name="Lebbe L."/>
            <person name="Willems A."/>
            <person name="Moreira F.M.S."/>
        </authorList>
    </citation>
    <scope>NUCLEOTIDE SEQUENCE [LARGE SCALE GENOMIC DNA]</scope>
    <source>
        <strain evidence="1 2">INPA54B</strain>
    </source>
</reference>
<accession>A0A2M8R5G4</accession>
<dbReference type="AlphaFoldDB" id="A0A2M8R5G4"/>
<proteinExistence type="predicted"/>
<name>A0A2M8R5G4_9BRAD</name>
<organism evidence="1 2">
    <name type="scientific">Bradyrhizobium forestalis</name>
    <dbReference type="NCBI Taxonomy" id="1419263"/>
    <lineage>
        <taxon>Bacteria</taxon>
        <taxon>Pseudomonadati</taxon>
        <taxon>Pseudomonadota</taxon>
        <taxon>Alphaproteobacteria</taxon>
        <taxon>Hyphomicrobiales</taxon>
        <taxon>Nitrobacteraceae</taxon>
        <taxon>Bradyrhizobium</taxon>
    </lineage>
</organism>
<gene>
    <name evidence="1" type="ORF">CVM73_21985</name>
</gene>
<dbReference type="OrthoDB" id="8448203at2"/>
<sequence length="100" mass="11520">MIIEYRRKRGLHLHDPFDFRKLKLVFKTEAPVGSPALRGIVIADRDNALVPVDLIPVLPGTPHDDNSWATAYRKMVELARELNWIDVDANAIRVHIEKHF</sequence>
<dbReference type="Proteomes" id="UP000231194">
    <property type="component" value="Unassembled WGS sequence"/>
</dbReference>
<dbReference type="EMBL" id="PGVG01000019">
    <property type="protein sequence ID" value="PJG53062.1"/>
    <property type="molecule type" value="Genomic_DNA"/>
</dbReference>
<comment type="caution">
    <text evidence="1">The sequence shown here is derived from an EMBL/GenBank/DDBJ whole genome shotgun (WGS) entry which is preliminary data.</text>
</comment>
<evidence type="ECO:0000313" key="2">
    <source>
        <dbReference type="Proteomes" id="UP000231194"/>
    </source>
</evidence>
<protein>
    <submittedName>
        <fullName evidence="1">Uncharacterized protein</fullName>
    </submittedName>
</protein>
<keyword evidence="2" id="KW-1185">Reference proteome</keyword>
<dbReference type="RefSeq" id="WP_100233947.1">
    <property type="nucleotide sequence ID" value="NZ_PGVG01000019.1"/>
</dbReference>
<evidence type="ECO:0000313" key="1">
    <source>
        <dbReference type="EMBL" id="PJG53062.1"/>
    </source>
</evidence>